<geneLocation type="mitochondrion" evidence="2"/>
<evidence type="ECO:0000313" key="2">
    <source>
        <dbReference type="EMBL" id="QJW34309.1"/>
    </source>
</evidence>
<keyword evidence="2" id="KW-0496">Mitochondrion</keyword>
<reference evidence="2" key="1">
    <citation type="journal article" date="2020" name="Mitochondrial DNA Part B Resour">
        <title>The complete mitochondrial genome of Schoutedenia ralumensis Ruebsaamen, 1905 (Hemiptera: Aphididae: Greenideinae).</title>
        <authorList>
            <person name="Chen J."/>
            <person name="Jiang L."/>
            <person name="Zhang X."/>
            <person name="Qiao G."/>
        </authorList>
    </citation>
    <scope>NUCLEOTIDE SEQUENCE</scope>
</reference>
<name>A0A6M5UBZ3_9HEMI</name>
<sequence length="52" mass="6514">MPQMAPINWLLMFIYFLTMLYLNMNLIFFIFLKNFKIKKMTKIKIKNYNKFI</sequence>
<organism evidence="2">
    <name type="scientific">Schoutedenia ralumensis</name>
    <dbReference type="NCBI Taxonomy" id="1064595"/>
    <lineage>
        <taxon>Eukaryota</taxon>
        <taxon>Metazoa</taxon>
        <taxon>Ecdysozoa</taxon>
        <taxon>Arthropoda</taxon>
        <taxon>Hexapoda</taxon>
        <taxon>Insecta</taxon>
        <taxon>Pterygota</taxon>
        <taxon>Neoptera</taxon>
        <taxon>Paraneoptera</taxon>
        <taxon>Hemiptera</taxon>
        <taxon>Sternorrhyncha</taxon>
        <taxon>Aphidomorpha</taxon>
        <taxon>Aphidoidea</taxon>
        <taxon>Aphididae</taxon>
        <taxon>Greenideinae</taxon>
        <taxon>Schoutedenia</taxon>
    </lineage>
</organism>
<keyword evidence="1" id="KW-0812">Transmembrane</keyword>
<keyword evidence="1" id="KW-1133">Transmembrane helix</keyword>
<dbReference type="EMBL" id="MT381994">
    <property type="protein sequence ID" value="QJW34309.1"/>
    <property type="molecule type" value="Genomic_DNA"/>
</dbReference>
<protein>
    <submittedName>
        <fullName evidence="2">ATP synthase F0 subunit 8</fullName>
    </submittedName>
</protein>
<dbReference type="AlphaFoldDB" id="A0A6M5UBZ3"/>
<accession>A0A6M5UBZ3</accession>
<evidence type="ECO:0000256" key="1">
    <source>
        <dbReference type="SAM" id="Phobius"/>
    </source>
</evidence>
<keyword evidence="1" id="KW-0472">Membrane</keyword>
<feature type="transmembrane region" description="Helical" evidence="1">
    <location>
        <begin position="12"/>
        <end position="32"/>
    </location>
</feature>
<gene>
    <name evidence="2" type="primary">ATP8</name>
</gene>
<proteinExistence type="predicted"/>